<keyword evidence="11" id="KW-1185">Reference proteome</keyword>
<proteinExistence type="inferred from homology"/>
<dbReference type="Ensembl" id="ENSCINT00000003870.3">
    <property type="protein sequence ID" value="ENSCINP00000003870.3"/>
    <property type="gene ID" value="ENSCING00000001921.3"/>
</dbReference>
<accession>A0A1W3JD23</accession>
<keyword evidence="4 8" id="KW-1133">Transmembrane helix</keyword>
<organism evidence="10 11">
    <name type="scientific">Ciona intestinalis</name>
    <name type="common">Transparent sea squirt</name>
    <name type="synonym">Ascidia intestinalis</name>
    <dbReference type="NCBI Taxonomy" id="7719"/>
    <lineage>
        <taxon>Eukaryota</taxon>
        <taxon>Metazoa</taxon>
        <taxon>Chordata</taxon>
        <taxon>Tunicata</taxon>
        <taxon>Ascidiacea</taxon>
        <taxon>Phlebobranchia</taxon>
        <taxon>Cionidae</taxon>
        <taxon>Ciona</taxon>
    </lineage>
</organism>
<feature type="transmembrane region" description="Helical" evidence="8">
    <location>
        <begin position="84"/>
        <end position="107"/>
    </location>
</feature>
<dbReference type="OrthoDB" id="8737882at2759"/>
<gene>
    <name evidence="10" type="primary">LOC100178597</name>
</gene>
<dbReference type="GeneID" id="100178597"/>
<feature type="domain" description="MARVEL" evidence="9">
    <location>
        <begin position="148"/>
        <end position="285"/>
    </location>
</feature>
<feature type="transmembrane region" description="Helical" evidence="8">
    <location>
        <begin position="113"/>
        <end position="133"/>
    </location>
</feature>
<dbReference type="PANTHER" id="PTHR17068:SF11">
    <property type="entry name" value="MYELOID-ASSOCIATED DIFFERENTIATION MARKER-LIKE PROTEIN 2"/>
    <property type="match status" value="1"/>
</dbReference>
<feature type="transmembrane region" description="Helical" evidence="8">
    <location>
        <begin position="12"/>
        <end position="31"/>
    </location>
</feature>
<name>F6ZJ69_CIOIN</name>
<dbReference type="OMA" id="TGGPYLN"/>
<evidence type="ECO:0000256" key="8">
    <source>
        <dbReference type="SAM" id="Phobius"/>
    </source>
</evidence>
<dbReference type="GeneTree" id="ENSGT00510000053436"/>
<evidence type="ECO:0000259" key="9">
    <source>
        <dbReference type="PROSITE" id="PS51225"/>
    </source>
</evidence>
<evidence type="ECO:0000256" key="2">
    <source>
        <dbReference type="ARBA" id="ARBA00022692"/>
    </source>
</evidence>
<dbReference type="Pfam" id="PF01284">
    <property type="entry name" value="MARVEL"/>
    <property type="match status" value="1"/>
</dbReference>
<dbReference type="InParanoid" id="F6ZJ69"/>
<evidence type="ECO:0000313" key="10">
    <source>
        <dbReference type="Ensembl" id="ENSCINP00000003870.3"/>
    </source>
</evidence>
<keyword evidence="5 7" id="KW-0472">Membrane</keyword>
<reference evidence="10" key="4">
    <citation type="submission" date="2025-09" db="UniProtKB">
        <authorList>
            <consortium name="Ensembl"/>
        </authorList>
    </citation>
    <scope>IDENTIFICATION</scope>
</reference>
<sequence length="285" mass="31356">MESKLKYVISKEGIIKFLVLLFGCTTFALIADSNSYSYPSAKTWAFAAYIISWSISLLFYFFHATGLARQMNCGGSCTYDGFDFLWSWLSTIHILGASIAFSIYVTGSSGSAYYAKQASAAAIGFMTFALYAVESFVLRSYAPANAGYIATWRGWLKTAILVGGAASFSLLVDSGYSWCRTSCEIGLTYALSAYCIAWGISVFVFLGRMFLPASKSSAKPFTVFQFVWSVISCLLFLSASSCFAAYMKCSNFDYNYCRERLAGVVVGFVTAILYIVDAVVHRPQR</sequence>
<feature type="domain" description="MARVEL" evidence="9">
    <location>
        <begin position="7"/>
        <end position="143"/>
    </location>
</feature>
<dbReference type="PROSITE" id="PS51225">
    <property type="entry name" value="MARVEL"/>
    <property type="match status" value="2"/>
</dbReference>
<feature type="transmembrane region" description="Helical" evidence="8">
    <location>
        <begin position="261"/>
        <end position="280"/>
    </location>
</feature>
<dbReference type="STRING" id="7719.ENSCINP00000003870"/>
<dbReference type="Proteomes" id="UP000008144">
    <property type="component" value="Chromosome 4"/>
</dbReference>
<evidence type="ECO:0000256" key="5">
    <source>
        <dbReference type="ARBA" id="ARBA00023136"/>
    </source>
</evidence>
<reference evidence="10" key="2">
    <citation type="journal article" date="2008" name="Genome Biol.">
        <title>Improved genome assembly and evidence-based global gene model set for the chordate Ciona intestinalis: new insight into intron and operon populations.</title>
        <authorList>
            <person name="Satou Y."/>
            <person name="Mineta K."/>
            <person name="Ogasawara M."/>
            <person name="Sasakura Y."/>
            <person name="Shoguchi E."/>
            <person name="Ueno K."/>
            <person name="Yamada L."/>
            <person name="Matsumoto J."/>
            <person name="Wasserscheid J."/>
            <person name="Dewar K."/>
            <person name="Wiley G.B."/>
            <person name="Macmil S.L."/>
            <person name="Roe B.A."/>
            <person name="Zeller R.W."/>
            <person name="Hastings K.E."/>
            <person name="Lemaire P."/>
            <person name="Lindquist E."/>
            <person name="Endo T."/>
            <person name="Hotta K."/>
            <person name="Inaba K."/>
        </authorList>
    </citation>
    <scope>NUCLEOTIDE SEQUENCE [LARGE SCALE GENOMIC DNA]</scope>
    <source>
        <strain evidence="10">wild type</strain>
    </source>
</reference>
<evidence type="ECO:0000256" key="6">
    <source>
        <dbReference type="ARBA" id="ARBA00034721"/>
    </source>
</evidence>
<accession>F6ZJ69</accession>
<dbReference type="RefSeq" id="XP_009858308.1">
    <property type="nucleotide sequence ID" value="XM_009860006.3"/>
</dbReference>
<comment type="subcellular location">
    <subcellularLocation>
        <location evidence="1">Membrane</location>
        <topology evidence="1">Multi-pass membrane protein</topology>
    </subcellularLocation>
</comment>
<keyword evidence="2 7" id="KW-0812">Transmembrane</keyword>
<dbReference type="EMBL" id="EAAA01001960">
    <property type="status" value="NOT_ANNOTATED_CDS"/>
    <property type="molecule type" value="Genomic_DNA"/>
</dbReference>
<dbReference type="AlphaFoldDB" id="F6ZJ69"/>
<feature type="transmembrane region" description="Helical" evidence="8">
    <location>
        <begin position="223"/>
        <end position="246"/>
    </location>
</feature>
<feature type="transmembrane region" description="Helical" evidence="8">
    <location>
        <begin position="191"/>
        <end position="211"/>
    </location>
</feature>
<comment type="similarity">
    <text evidence="6">Belongs to the MAL family.</text>
</comment>
<dbReference type="GO" id="GO:0016020">
    <property type="term" value="C:membrane"/>
    <property type="evidence" value="ECO:0007669"/>
    <property type="project" value="UniProtKB-SubCell"/>
</dbReference>
<dbReference type="PANTHER" id="PTHR17068">
    <property type="entry name" value="MYELOID-ASSOCIATED DIFFERENTIATION MARKER MYADM FAMILY MEMBER"/>
    <property type="match status" value="1"/>
</dbReference>
<evidence type="ECO:0000256" key="4">
    <source>
        <dbReference type="ARBA" id="ARBA00022989"/>
    </source>
</evidence>
<dbReference type="InterPro" id="IPR047123">
    <property type="entry name" value="MYADM-like"/>
</dbReference>
<reference evidence="10" key="3">
    <citation type="submission" date="2025-08" db="UniProtKB">
        <authorList>
            <consortium name="Ensembl"/>
        </authorList>
    </citation>
    <scope>IDENTIFICATION</scope>
</reference>
<dbReference type="HOGENOM" id="CLU_1146859_0_0_1"/>
<evidence type="ECO:0000256" key="7">
    <source>
        <dbReference type="PROSITE-ProRule" id="PRU00581"/>
    </source>
</evidence>
<keyword evidence="3" id="KW-0677">Repeat</keyword>
<evidence type="ECO:0000256" key="1">
    <source>
        <dbReference type="ARBA" id="ARBA00004141"/>
    </source>
</evidence>
<protein>
    <submittedName>
        <fullName evidence="10">Myeloid-associated differentiation marker-like protein 2</fullName>
    </submittedName>
</protein>
<dbReference type="InterPro" id="IPR008253">
    <property type="entry name" value="Marvel"/>
</dbReference>
<reference evidence="11" key="1">
    <citation type="journal article" date="2002" name="Science">
        <title>The draft genome of Ciona intestinalis: insights into chordate and vertebrate origins.</title>
        <authorList>
            <person name="Dehal P."/>
            <person name="Satou Y."/>
            <person name="Campbell R.K."/>
            <person name="Chapman J."/>
            <person name="Degnan B."/>
            <person name="De Tomaso A."/>
            <person name="Davidson B."/>
            <person name="Di Gregorio A."/>
            <person name="Gelpke M."/>
            <person name="Goodstein D.M."/>
            <person name="Harafuji N."/>
            <person name="Hastings K.E."/>
            <person name="Ho I."/>
            <person name="Hotta K."/>
            <person name="Huang W."/>
            <person name="Kawashima T."/>
            <person name="Lemaire P."/>
            <person name="Martinez D."/>
            <person name="Meinertzhagen I.A."/>
            <person name="Necula S."/>
            <person name="Nonaka M."/>
            <person name="Putnam N."/>
            <person name="Rash S."/>
            <person name="Saiga H."/>
            <person name="Satake M."/>
            <person name="Terry A."/>
            <person name="Yamada L."/>
            <person name="Wang H.G."/>
            <person name="Awazu S."/>
            <person name="Azumi K."/>
            <person name="Boore J."/>
            <person name="Branno M."/>
            <person name="Chin-Bow S."/>
            <person name="DeSantis R."/>
            <person name="Doyle S."/>
            <person name="Francino P."/>
            <person name="Keys D.N."/>
            <person name="Haga S."/>
            <person name="Hayashi H."/>
            <person name="Hino K."/>
            <person name="Imai K.S."/>
            <person name="Inaba K."/>
            <person name="Kano S."/>
            <person name="Kobayashi K."/>
            <person name="Kobayashi M."/>
            <person name="Lee B.I."/>
            <person name="Makabe K.W."/>
            <person name="Manohar C."/>
            <person name="Matassi G."/>
            <person name="Medina M."/>
            <person name="Mochizuki Y."/>
            <person name="Mount S."/>
            <person name="Morishita T."/>
            <person name="Miura S."/>
            <person name="Nakayama A."/>
            <person name="Nishizaka S."/>
            <person name="Nomoto H."/>
            <person name="Ohta F."/>
            <person name="Oishi K."/>
            <person name="Rigoutsos I."/>
            <person name="Sano M."/>
            <person name="Sasaki A."/>
            <person name="Sasakura Y."/>
            <person name="Shoguchi E."/>
            <person name="Shin-i T."/>
            <person name="Spagnuolo A."/>
            <person name="Stainier D."/>
            <person name="Suzuki M.M."/>
            <person name="Tassy O."/>
            <person name="Takatori N."/>
            <person name="Tokuoka M."/>
            <person name="Yagi K."/>
            <person name="Yoshizaki F."/>
            <person name="Wada S."/>
            <person name="Zhang C."/>
            <person name="Hyatt P.D."/>
            <person name="Larimer F."/>
            <person name="Detter C."/>
            <person name="Doggett N."/>
            <person name="Glavina T."/>
            <person name="Hawkins T."/>
            <person name="Richardson P."/>
            <person name="Lucas S."/>
            <person name="Kohara Y."/>
            <person name="Levine M."/>
            <person name="Satoh N."/>
            <person name="Rokhsar D.S."/>
        </authorList>
    </citation>
    <scope>NUCLEOTIDE SEQUENCE [LARGE SCALE GENOMIC DNA]</scope>
</reference>
<evidence type="ECO:0000256" key="3">
    <source>
        <dbReference type="ARBA" id="ARBA00022737"/>
    </source>
</evidence>
<evidence type="ECO:0000313" key="11">
    <source>
        <dbReference type="Proteomes" id="UP000008144"/>
    </source>
</evidence>
<feature type="transmembrane region" description="Helical" evidence="8">
    <location>
        <begin position="43"/>
        <end position="63"/>
    </location>
</feature>